<protein>
    <submittedName>
        <fullName evidence="1">Uncharacterized protein</fullName>
    </submittedName>
</protein>
<accession>F9GAJ0</accession>
<comment type="caution">
    <text evidence="1">The sequence shown here is derived from an EMBL/GenBank/DDBJ whole genome shotgun (WGS) entry which is preliminary data.</text>
</comment>
<sequence>KLIYTVKKLF</sequence>
<proteinExistence type="predicted"/>
<name>F9GAJ0_FUSOF</name>
<dbReference type="EMBL" id="AFQF01004162">
    <property type="protein sequence ID" value="EGU73817.1"/>
    <property type="molecule type" value="Genomic_DNA"/>
</dbReference>
<gene>
    <name evidence="1" type="ORF">FOXB_15672</name>
</gene>
<evidence type="ECO:0000313" key="1">
    <source>
        <dbReference type="EMBL" id="EGU73817.1"/>
    </source>
</evidence>
<organism evidence="1">
    <name type="scientific">Fusarium oxysporum (strain Fo5176)</name>
    <name type="common">Fusarium vascular wilt</name>
    <dbReference type="NCBI Taxonomy" id="660025"/>
    <lineage>
        <taxon>Eukaryota</taxon>
        <taxon>Fungi</taxon>
        <taxon>Dikarya</taxon>
        <taxon>Ascomycota</taxon>
        <taxon>Pezizomycotina</taxon>
        <taxon>Sordariomycetes</taxon>
        <taxon>Hypocreomycetidae</taxon>
        <taxon>Hypocreales</taxon>
        <taxon>Nectriaceae</taxon>
        <taxon>Fusarium</taxon>
        <taxon>Fusarium oxysporum species complex</taxon>
    </lineage>
</organism>
<reference evidence="1" key="1">
    <citation type="journal article" date="2012" name="Mol. Plant Microbe Interact.">
        <title>A highly conserved effector in Fusarium oxysporum is required for full virulence on Arabidopsis.</title>
        <authorList>
            <person name="Thatcher L.F."/>
            <person name="Gardiner D.M."/>
            <person name="Kazan K."/>
            <person name="Manners J."/>
        </authorList>
    </citation>
    <scope>NUCLEOTIDE SEQUENCE [LARGE SCALE GENOMIC DNA]</scope>
    <source>
        <strain evidence="1">Fo5176</strain>
    </source>
</reference>
<feature type="non-terminal residue" evidence="1">
    <location>
        <position position="1"/>
    </location>
</feature>